<organism evidence="1 2">
    <name type="scientific">Dreissena polymorpha</name>
    <name type="common">Zebra mussel</name>
    <name type="synonym">Mytilus polymorpha</name>
    <dbReference type="NCBI Taxonomy" id="45954"/>
    <lineage>
        <taxon>Eukaryota</taxon>
        <taxon>Metazoa</taxon>
        <taxon>Spiralia</taxon>
        <taxon>Lophotrochozoa</taxon>
        <taxon>Mollusca</taxon>
        <taxon>Bivalvia</taxon>
        <taxon>Autobranchia</taxon>
        <taxon>Heteroconchia</taxon>
        <taxon>Euheterodonta</taxon>
        <taxon>Imparidentia</taxon>
        <taxon>Neoheterodontei</taxon>
        <taxon>Myida</taxon>
        <taxon>Dreissenoidea</taxon>
        <taxon>Dreissenidae</taxon>
        <taxon>Dreissena</taxon>
    </lineage>
</organism>
<evidence type="ECO:0000313" key="2">
    <source>
        <dbReference type="Proteomes" id="UP000828390"/>
    </source>
</evidence>
<reference evidence="1" key="1">
    <citation type="journal article" date="2019" name="bioRxiv">
        <title>The Genome of the Zebra Mussel, Dreissena polymorpha: A Resource for Invasive Species Research.</title>
        <authorList>
            <person name="McCartney M.A."/>
            <person name="Auch B."/>
            <person name="Kono T."/>
            <person name="Mallez S."/>
            <person name="Zhang Y."/>
            <person name="Obille A."/>
            <person name="Becker A."/>
            <person name="Abrahante J.E."/>
            <person name="Garbe J."/>
            <person name="Badalamenti J.P."/>
            <person name="Herman A."/>
            <person name="Mangelson H."/>
            <person name="Liachko I."/>
            <person name="Sullivan S."/>
            <person name="Sone E.D."/>
            <person name="Koren S."/>
            <person name="Silverstein K.A.T."/>
            <person name="Beckman K.B."/>
            <person name="Gohl D.M."/>
        </authorList>
    </citation>
    <scope>NUCLEOTIDE SEQUENCE</scope>
    <source>
        <strain evidence="1">Duluth1</strain>
        <tissue evidence="1">Whole animal</tissue>
    </source>
</reference>
<proteinExistence type="predicted"/>
<accession>A0A9D4JDA4</accession>
<reference evidence="1" key="2">
    <citation type="submission" date="2020-11" db="EMBL/GenBank/DDBJ databases">
        <authorList>
            <person name="McCartney M.A."/>
            <person name="Auch B."/>
            <person name="Kono T."/>
            <person name="Mallez S."/>
            <person name="Becker A."/>
            <person name="Gohl D.M."/>
            <person name="Silverstein K.A.T."/>
            <person name="Koren S."/>
            <person name="Bechman K.B."/>
            <person name="Herman A."/>
            <person name="Abrahante J.E."/>
            <person name="Garbe J."/>
        </authorList>
    </citation>
    <scope>NUCLEOTIDE SEQUENCE</scope>
    <source>
        <strain evidence="1">Duluth1</strain>
        <tissue evidence="1">Whole animal</tissue>
    </source>
</reference>
<protein>
    <submittedName>
        <fullName evidence="1">Uncharacterized protein</fullName>
    </submittedName>
</protein>
<comment type="caution">
    <text evidence="1">The sequence shown here is derived from an EMBL/GenBank/DDBJ whole genome shotgun (WGS) entry which is preliminary data.</text>
</comment>
<dbReference type="EMBL" id="JAIWYP010000006">
    <property type="protein sequence ID" value="KAH3805549.1"/>
    <property type="molecule type" value="Genomic_DNA"/>
</dbReference>
<dbReference type="AlphaFoldDB" id="A0A9D4JDA4"/>
<evidence type="ECO:0000313" key="1">
    <source>
        <dbReference type="EMBL" id="KAH3805549.1"/>
    </source>
</evidence>
<name>A0A9D4JDA4_DREPO</name>
<keyword evidence="2" id="KW-1185">Reference proteome</keyword>
<dbReference type="Proteomes" id="UP000828390">
    <property type="component" value="Unassembled WGS sequence"/>
</dbReference>
<sequence length="178" mass="20247">MTLRDFRKELPVSVQEYNTMMTKTIISCDVSVHHTLPCSNFGSPLPTDDEQEEEEEDTGGWGLAELGNKRAYGSIPIYAIVPRELRVNTSDWLTDDVQHVSVAASKILLRKVDMEMRKAGLIRDHPRTIKRIMLSDKVENYKILDKTNALLDKEAVMRRRAASRAEAASPKIDEDDKF</sequence>
<gene>
    <name evidence="1" type="ORF">DPMN_133853</name>
</gene>